<comment type="caution">
    <text evidence="2">The sequence shown here is derived from an EMBL/GenBank/DDBJ whole genome shotgun (WGS) entry which is preliminary data.</text>
</comment>
<accession>A0A6I2V009</accession>
<proteinExistence type="predicted"/>
<keyword evidence="1" id="KW-0812">Transmembrane</keyword>
<dbReference type="InterPro" id="IPR025470">
    <property type="entry name" value="DUF4321"/>
</dbReference>
<gene>
    <name evidence="2" type="ORF">FYJ78_08685</name>
</gene>
<evidence type="ECO:0000313" key="2">
    <source>
        <dbReference type="EMBL" id="MSV25251.1"/>
    </source>
</evidence>
<dbReference type="Pfam" id="PF14209">
    <property type="entry name" value="DUF4321"/>
    <property type="match status" value="1"/>
</dbReference>
<dbReference type="AlphaFoldDB" id="A0A6I2V009"/>
<evidence type="ECO:0000256" key="1">
    <source>
        <dbReference type="SAM" id="Phobius"/>
    </source>
</evidence>
<feature type="transmembrane region" description="Helical" evidence="1">
    <location>
        <begin position="49"/>
        <end position="77"/>
    </location>
</feature>
<sequence>MCILFVVVGAILGGILGQLLSGVEALAGLMPYLVTTYPVFDTSPITVNLYVIRLTIGLAFAPNLMSILGIVAALLLFRRY</sequence>
<dbReference type="EMBL" id="VUNL01000009">
    <property type="protein sequence ID" value="MSV25251.1"/>
    <property type="molecule type" value="Genomic_DNA"/>
</dbReference>
<keyword evidence="1" id="KW-0472">Membrane</keyword>
<dbReference type="Proteomes" id="UP000430222">
    <property type="component" value="Unassembled WGS sequence"/>
</dbReference>
<keyword evidence="3" id="KW-1185">Reference proteome</keyword>
<protein>
    <submittedName>
        <fullName evidence="2">DUF4321 domain-containing protein</fullName>
    </submittedName>
</protein>
<reference evidence="2 3" key="1">
    <citation type="submission" date="2019-08" db="EMBL/GenBank/DDBJ databases">
        <title>In-depth cultivation of the pig gut microbiome towards novel bacterial diversity and tailored functional studies.</title>
        <authorList>
            <person name="Wylensek D."/>
            <person name="Hitch T.C.A."/>
            <person name="Clavel T."/>
        </authorList>
    </citation>
    <scope>NUCLEOTIDE SEQUENCE [LARGE SCALE GENOMIC DNA]</scope>
    <source>
        <strain evidence="3">WCA-380-WT-3B3</strain>
    </source>
</reference>
<evidence type="ECO:0000313" key="3">
    <source>
        <dbReference type="Proteomes" id="UP000430222"/>
    </source>
</evidence>
<name>A0A6I2V009_9FIRM</name>
<keyword evidence="1" id="KW-1133">Transmembrane helix</keyword>
<organism evidence="2 3">
    <name type="scientific">Selenomonas montiformis</name>
    <dbReference type="NCBI Taxonomy" id="2652285"/>
    <lineage>
        <taxon>Bacteria</taxon>
        <taxon>Bacillati</taxon>
        <taxon>Bacillota</taxon>
        <taxon>Negativicutes</taxon>
        <taxon>Selenomonadales</taxon>
        <taxon>Selenomonadaceae</taxon>
        <taxon>Selenomonas</taxon>
    </lineage>
</organism>